<dbReference type="RefSeq" id="WP_173942324.1">
    <property type="nucleotide sequence ID" value="NZ_CBCSCD010000003.1"/>
</dbReference>
<keyword evidence="1" id="KW-1133">Transmembrane helix</keyword>
<dbReference type="InterPro" id="IPR014710">
    <property type="entry name" value="RmlC-like_jellyroll"/>
</dbReference>
<accession>A0A6M9PJ46</accession>
<organism evidence="3 4">
    <name type="scientific">Polynucleobacter antarcticus</name>
    <dbReference type="NCBI Taxonomy" id="1743162"/>
    <lineage>
        <taxon>Bacteria</taxon>
        <taxon>Pseudomonadati</taxon>
        <taxon>Pseudomonadota</taxon>
        <taxon>Betaproteobacteria</taxon>
        <taxon>Burkholderiales</taxon>
        <taxon>Burkholderiaceae</taxon>
        <taxon>Polynucleobacter</taxon>
    </lineage>
</organism>
<keyword evidence="1" id="KW-0812">Transmembrane</keyword>
<dbReference type="InterPro" id="IPR000595">
    <property type="entry name" value="cNMP-bd_dom"/>
</dbReference>
<keyword evidence="4" id="KW-1185">Reference proteome</keyword>
<reference evidence="3 4" key="1">
    <citation type="submission" date="2018-04" db="EMBL/GenBank/DDBJ databases">
        <title>Polynucleobacter sp. LimPoW16 genome.</title>
        <authorList>
            <person name="Hahn M.W."/>
        </authorList>
    </citation>
    <scope>NUCLEOTIDE SEQUENCE [LARGE SCALE GENOMIC DNA]</scope>
    <source>
        <strain evidence="3 4">LimPoW16</strain>
    </source>
</reference>
<feature type="domain" description="Cyclic nucleotide-binding" evidence="2">
    <location>
        <begin position="332"/>
        <end position="452"/>
    </location>
</feature>
<dbReference type="PANTHER" id="PTHR24567">
    <property type="entry name" value="CRP FAMILY TRANSCRIPTIONAL REGULATORY PROTEIN"/>
    <property type="match status" value="1"/>
</dbReference>
<sequence>MTLSHEKITAVPKWALILLIIANIALAMYAYTLGKVFAFVSADLSDGFDSIGIDLVGLMQITLIAVTLDQAFRRTIVNLNRVNPQKKIPIIVVTAGSIIILALVGLAGFIFLFDRNFTSLIAASGAIGLGLGYIFQDRIKDIVASSSLQIDGLVSLGDHIVIFEGDNRIPETYQVVQMEHRLITLSDTTHGLIKQFYNNKFLDLDYINATKQDPGRGFRREFTIALSAHCDCEKVTSILNLAMDCVVSKNTFFQPWHLCAATEINHGQVTYRVRYECSPRTDLPKDFTNSLVLNTIMRFLKAGAVDFTDNPSKAGADLDLKNRLLAFASLGFLVVLNEEDLDYLAKKSTFKRVAKDEQLIVSGQEAQSMFLLLEGCLEVKILNADGILVTVASVWPGDIVGEMSLLTGAPRSADVFALTSALMIEVKKDDIFPILESRPELISLISDILVERQAQNELVKNTREQGLTSHSKSKALSKLILKFFFNE</sequence>
<gene>
    <name evidence="3" type="ORF">DCO16_03225</name>
</gene>
<dbReference type="InterPro" id="IPR050397">
    <property type="entry name" value="Env_Response_Regulators"/>
</dbReference>
<dbReference type="Pfam" id="PF00027">
    <property type="entry name" value="cNMP_binding"/>
    <property type="match status" value="1"/>
</dbReference>
<name>A0A6M9PJ46_9BURK</name>
<dbReference type="Gene3D" id="2.60.120.10">
    <property type="entry name" value="Jelly Rolls"/>
    <property type="match status" value="1"/>
</dbReference>
<evidence type="ECO:0000259" key="2">
    <source>
        <dbReference type="PROSITE" id="PS50042"/>
    </source>
</evidence>
<dbReference type="InterPro" id="IPR018490">
    <property type="entry name" value="cNMP-bd_dom_sf"/>
</dbReference>
<evidence type="ECO:0000313" key="3">
    <source>
        <dbReference type="EMBL" id="QKM62174.1"/>
    </source>
</evidence>
<dbReference type="CDD" id="cd00038">
    <property type="entry name" value="CAP_ED"/>
    <property type="match status" value="1"/>
</dbReference>
<dbReference type="PROSITE" id="PS50042">
    <property type="entry name" value="CNMP_BINDING_3"/>
    <property type="match status" value="1"/>
</dbReference>
<dbReference type="Proteomes" id="UP000500806">
    <property type="component" value="Chromosome"/>
</dbReference>
<proteinExistence type="predicted"/>
<dbReference type="PANTHER" id="PTHR24567:SF74">
    <property type="entry name" value="HTH-TYPE TRANSCRIPTIONAL REGULATOR ARCR"/>
    <property type="match status" value="1"/>
</dbReference>
<feature type="transmembrane region" description="Helical" evidence="1">
    <location>
        <begin position="12"/>
        <end position="31"/>
    </location>
</feature>
<dbReference type="GO" id="GO:0005829">
    <property type="term" value="C:cytosol"/>
    <property type="evidence" value="ECO:0007669"/>
    <property type="project" value="TreeGrafter"/>
</dbReference>
<dbReference type="KEGG" id="pani:DCO16_03225"/>
<feature type="transmembrane region" description="Helical" evidence="1">
    <location>
        <begin position="51"/>
        <end position="68"/>
    </location>
</feature>
<dbReference type="SMART" id="SM00100">
    <property type="entry name" value="cNMP"/>
    <property type="match status" value="1"/>
</dbReference>
<keyword evidence="1" id="KW-0472">Membrane</keyword>
<evidence type="ECO:0000313" key="4">
    <source>
        <dbReference type="Proteomes" id="UP000500806"/>
    </source>
</evidence>
<evidence type="ECO:0000256" key="1">
    <source>
        <dbReference type="SAM" id="Phobius"/>
    </source>
</evidence>
<dbReference type="EMBL" id="CP028941">
    <property type="protein sequence ID" value="QKM62174.1"/>
    <property type="molecule type" value="Genomic_DNA"/>
</dbReference>
<dbReference type="AlphaFoldDB" id="A0A6M9PJ46"/>
<protein>
    <recommendedName>
        <fullName evidence="2">Cyclic nucleotide-binding domain-containing protein</fullName>
    </recommendedName>
</protein>
<dbReference type="InterPro" id="IPR018488">
    <property type="entry name" value="cNMP-bd_CS"/>
</dbReference>
<dbReference type="PROSITE" id="PS00889">
    <property type="entry name" value="CNMP_BINDING_2"/>
    <property type="match status" value="1"/>
</dbReference>
<dbReference type="SUPFAM" id="SSF51206">
    <property type="entry name" value="cAMP-binding domain-like"/>
    <property type="match status" value="1"/>
</dbReference>
<feature type="transmembrane region" description="Helical" evidence="1">
    <location>
        <begin position="88"/>
        <end position="111"/>
    </location>
</feature>
<dbReference type="GO" id="GO:0003700">
    <property type="term" value="F:DNA-binding transcription factor activity"/>
    <property type="evidence" value="ECO:0007669"/>
    <property type="project" value="TreeGrafter"/>
</dbReference>